<evidence type="ECO:0008006" key="4">
    <source>
        <dbReference type="Google" id="ProtNLM"/>
    </source>
</evidence>
<sequence length="545" mass="57896">MKKLLLLLSLLAGNFLFAQVGIGTDMPNPSSQLEIKSSNRGIMIPQVPLTSVTDQNTISGGNLESLLLYNTSTNATLSPGYYYWYQGSWNRLMTEADLPDNRVFWDLANNQFTYIDQNADRQVINPSDFQTLTFLRLNADGHTLEYVDENGAVTRIDFEAVIQNFETLTTIIANSDGTFTFTDEDGIKNTIDVSNLETLTSIALNPDNVNIDYTDESGTVTQLNLTQIVKNLETLTSVVANNDGTFTFTDEAGNTNKIDVGDLETLTSIVDNGNGTITYTDENNVETVINLATGPQGPMGPIGPQGPNGVVTPKDLTAGDASITVTGGTGAALVDSSIEVTDGGITSVKLASAAVTAVKINADVAGLGIVQNGATNALDVKANNGLNLDGVDDAVQLGGDLTKPTTINTDTTNTLALTGLESGSSNDNLVLIDKNTGIIKQSKSAMPKFFYMPSIVFDISTSGNFSVDLYSMYKDQFVTPMVSSSGATTPIPTLGSTELEYYVTYYDSIVFSNVSISANGVLSYTVSGAGATASSFMNIVFVVKD</sequence>
<proteinExistence type="predicted"/>
<name>A0A1A7R1J6_9FLAO</name>
<organism evidence="2 3">
    <name type="scientific">Gelidibacter algens</name>
    <dbReference type="NCBI Taxonomy" id="49280"/>
    <lineage>
        <taxon>Bacteria</taxon>
        <taxon>Pseudomonadati</taxon>
        <taxon>Bacteroidota</taxon>
        <taxon>Flavobacteriia</taxon>
        <taxon>Flavobacteriales</taxon>
        <taxon>Flavobacteriaceae</taxon>
        <taxon>Gelidibacter</taxon>
    </lineage>
</organism>
<reference evidence="2 3" key="1">
    <citation type="submission" date="2018-06" db="EMBL/GenBank/DDBJ databases">
        <title>Genomic Encyclopedia of Archaeal and Bacterial Type Strains, Phase II (KMG-II): from individual species to whole genera.</title>
        <authorList>
            <person name="Goeker M."/>
        </authorList>
    </citation>
    <scope>NUCLEOTIDE SEQUENCE [LARGE SCALE GENOMIC DNA]</scope>
    <source>
        <strain evidence="2 3">DSM 12408</strain>
    </source>
</reference>
<dbReference type="InterPro" id="IPR011044">
    <property type="entry name" value="Quino_amine_DH_bsu"/>
</dbReference>
<feature type="chain" id="PRO_5030025494" description="Collagen triple helix repeat protein" evidence="1">
    <location>
        <begin position="19"/>
        <end position="545"/>
    </location>
</feature>
<dbReference type="AlphaFoldDB" id="A0A1A7R1J6"/>
<evidence type="ECO:0000256" key="1">
    <source>
        <dbReference type="SAM" id="SignalP"/>
    </source>
</evidence>
<evidence type="ECO:0000313" key="2">
    <source>
        <dbReference type="EMBL" id="RAJ24718.1"/>
    </source>
</evidence>
<protein>
    <recommendedName>
        <fullName evidence="4">Collagen triple helix repeat protein</fullName>
    </recommendedName>
</protein>
<comment type="caution">
    <text evidence="2">The sequence shown here is derived from an EMBL/GenBank/DDBJ whole genome shotgun (WGS) entry which is preliminary data.</text>
</comment>
<dbReference type="SUPFAM" id="SSF50969">
    <property type="entry name" value="YVTN repeat-like/Quinoprotein amine dehydrogenase"/>
    <property type="match status" value="1"/>
</dbReference>
<dbReference type="Proteomes" id="UP000248987">
    <property type="component" value="Unassembled WGS sequence"/>
</dbReference>
<keyword evidence="1" id="KW-0732">Signal</keyword>
<gene>
    <name evidence="2" type="ORF">LX77_01714</name>
</gene>
<keyword evidence="3" id="KW-1185">Reference proteome</keyword>
<evidence type="ECO:0000313" key="3">
    <source>
        <dbReference type="Proteomes" id="UP000248987"/>
    </source>
</evidence>
<dbReference type="EMBL" id="QLLQ01000005">
    <property type="protein sequence ID" value="RAJ24718.1"/>
    <property type="molecule type" value="Genomic_DNA"/>
</dbReference>
<accession>A0A1A7R1J6</accession>
<dbReference type="RefSeq" id="WP_066434058.1">
    <property type="nucleotide sequence ID" value="NZ_LZRN01000018.1"/>
</dbReference>
<feature type="signal peptide" evidence="1">
    <location>
        <begin position="1"/>
        <end position="18"/>
    </location>
</feature>
<dbReference type="OrthoDB" id="1247310at2"/>
<dbReference type="STRING" id="49280.A9996_10045"/>